<proteinExistence type="predicted"/>
<comment type="caution">
    <text evidence="1">The sequence shown here is derived from an EMBL/GenBank/DDBJ whole genome shotgun (WGS) entry which is preliminary data.</text>
</comment>
<dbReference type="AlphaFoldDB" id="A0A1Q9BSG4"/>
<evidence type="ECO:0000313" key="2">
    <source>
        <dbReference type="Proteomes" id="UP000186817"/>
    </source>
</evidence>
<dbReference type="Proteomes" id="UP000186817">
    <property type="component" value="Unassembled WGS sequence"/>
</dbReference>
<dbReference type="OrthoDB" id="10435085at2759"/>
<evidence type="ECO:0000313" key="1">
    <source>
        <dbReference type="EMBL" id="OLP73641.1"/>
    </source>
</evidence>
<accession>A0A1Q9BSG4</accession>
<sequence>DQLDLLERPPKMIFDVDTDDGVQQIRVYEGDDCFTLAKQPSCRELLHSEHSANKASRFLVALPTSCKSLHLSMPS</sequence>
<protein>
    <submittedName>
        <fullName evidence="1">Uncharacterized protein</fullName>
    </submittedName>
</protein>
<name>A0A1Q9BSG4_SYMMI</name>
<organism evidence="1 2">
    <name type="scientific">Symbiodinium microadriaticum</name>
    <name type="common">Dinoflagellate</name>
    <name type="synonym">Zooxanthella microadriatica</name>
    <dbReference type="NCBI Taxonomy" id="2951"/>
    <lineage>
        <taxon>Eukaryota</taxon>
        <taxon>Sar</taxon>
        <taxon>Alveolata</taxon>
        <taxon>Dinophyceae</taxon>
        <taxon>Suessiales</taxon>
        <taxon>Symbiodiniaceae</taxon>
        <taxon>Symbiodinium</taxon>
    </lineage>
</organism>
<feature type="non-terminal residue" evidence="1">
    <location>
        <position position="1"/>
    </location>
</feature>
<dbReference type="EMBL" id="LSRX01005052">
    <property type="protein sequence ID" value="OLP73641.1"/>
    <property type="molecule type" value="Genomic_DNA"/>
</dbReference>
<reference evidence="1 2" key="1">
    <citation type="submission" date="2016-02" db="EMBL/GenBank/DDBJ databases">
        <title>Genome analysis of coral dinoflagellate symbionts highlights evolutionary adaptations to a symbiotic lifestyle.</title>
        <authorList>
            <person name="Aranda M."/>
            <person name="Li Y."/>
            <person name="Liew Y.J."/>
            <person name="Baumgarten S."/>
            <person name="Simakov O."/>
            <person name="Wilson M."/>
            <person name="Piel J."/>
            <person name="Ashoor H."/>
            <person name="Bougouffa S."/>
            <person name="Bajic V.B."/>
            <person name="Ryu T."/>
            <person name="Ravasi T."/>
            <person name="Bayer T."/>
            <person name="Micklem G."/>
            <person name="Kim H."/>
            <person name="Bhak J."/>
            <person name="Lajeunesse T.C."/>
            <person name="Voolstra C.R."/>
        </authorList>
    </citation>
    <scope>NUCLEOTIDE SEQUENCE [LARGE SCALE GENOMIC DNA]</scope>
    <source>
        <strain evidence="1 2">CCMP2467</strain>
    </source>
</reference>
<gene>
    <name evidence="1" type="ORF">AK812_SmicGene47052</name>
</gene>
<keyword evidence="2" id="KW-1185">Reference proteome</keyword>